<dbReference type="AlphaFoldDB" id="A0A553PCT7"/>
<feature type="transmembrane region" description="Helical" evidence="1">
    <location>
        <begin position="107"/>
        <end position="130"/>
    </location>
</feature>
<name>A0A553PCT7_TIGCA</name>
<organism evidence="2 3">
    <name type="scientific">Tigriopus californicus</name>
    <name type="common">Marine copepod</name>
    <dbReference type="NCBI Taxonomy" id="6832"/>
    <lineage>
        <taxon>Eukaryota</taxon>
        <taxon>Metazoa</taxon>
        <taxon>Ecdysozoa</taxon>
        <taxon>Arthropoda</taxon>
        <taxon>Crustacea</taxon>
        <taxon>Multicrustacea</taxon>
        <taxon>Hexanauplia</taxon>
        <taxon>Copepoda</taxon>
        <taxon>Harpacticoida</taxon>
        <taxon>Harpacticidae</taxon>
        <taxon>Tigriopus</taxon>
    </lineage>
</organism>
<dbReference type="Proteomes" id="UP000318571">
    <property type="component" value="Chromosome 2"/>
</dbReference>
<proteinExistence type="predicted"/>
<protein>
    <recommendedName>
        <fullName evidence="4">MARVEL domain-containing protein</fullName>
    </recommendedName>
</protein>
<dbReference type="Pfam" id="PF15860">
    <property type="entry name" value="DUF4728"/>
    <property type="match status" value="1"/>
</dbReference>
<feature type="transmembrane region" description="Helical" evidence="1">
    <location>
        <begin position="46"/>
        <end position="68"/>
    </location>
</feature>
<keyword evidence="1" id="KW-0812">Transmembrane</keyword>
<dbReference type="PANTHER" id="PTHR36694:SF11">
    <property type="entry name" value="LP21121P-RELATED"/>
    <property type="match status" value="1"/>
</dbReference>
<comment type="caution">
    <text evidence="2">The sequence shown here is derived from an EMBL/GenBank/DDBJ whole genome shotgun (WGS) entry which is preliminary data.</text>
</comment>
<evidence type="ECO:0000313" key="2">
    <source>
        <dbReference type="EMBL" id="TRY75474.1"/>
    </source>
</evidence>
<evidence type="ECO:0000256" key="1">
    <source>
        <dbReference type="SAM" id="Phobius"/>
    </source>
</evidence>
<keyword evidence="1" id="KW-0472">Membrane</keyword>
<dbReference type="InterPro" id="IPR031720">
    <property type="entry name" value="DUF4728"/>
</dbReference>
<keyword evidence="3" id="KW-1185">Reference proteome</keyword>
<sequence>MGRYLNQCCCGCTLRTGALIIGIISSIVAILDVIRFFSQHEDLTTALPRFVVTIIELIVSLLLVFGAYKNNAKLLLPYLFFTIVALIVYAVLGVWSGLAIVANNLGAAVSIWVTTTIVCLLALFCIWVVYSFHAELTGKLVTVNTV</sequence>
<feature type="transmembrane region" description="Helical" evidence="1">
    <location>
        <begin position="75"/>
        <end position="101"/>
    </location>
</feature>
<dbReference type="OMA" id="FAIMEIT"/>
<accession>A0A553PCT7</accession>
<keyword evidence="1" id="KW-1133">Transmembrane helix</keyword>
<dbReference type="EMBL" id="VCGU01000005">
    <property type="protein sequence ID" value="TRY75474.1"/>
    <property type="molecule type" value="Genomic_DNA"/>
</dbReference>
<dbReference type="PANTHER" id="PTHR36694">
    <property type="entry name" value="PASIFLORA 1, ISOFORM A-RELATED"/>
    <property type="match status" value="1"/>
</dbReference>
<gene>
    <name evidence="2" type="ORF">TCAL_10492</name>
</gene>
<reference evidence="2 3" key="1">
    <citation type="journal article" date="2018" name="Nat. Ecol. Evol.">
        <title>Genomic signatures of mitonuclear coevolution across populations of Tigriopus californicus.</title>
        <authorList>
            <person name="Barreto F.S."/>
            <person name="Watson E.T."/>
            <person name="Lima T.G."/>
            <person name="Willett C.S."/>
            <person name="Edmands S."/>
            <person name="Li W."/>
            <person name="Burton R.S."/>
        </authorList>
    </citation>
    <scope>NUCLEOTIDE SEQUENCE [LARGE SCALE GENOMIC DNA]</scope>
    <source>
        <strain evidence="2 3">San Diego</strain>
    </source>
</reference>
<evidence type="ECO:0000313" key="3">
    <source>
        <dbReference type="Proteomes" id="UP000318571"/>
    </source>
</evidence>
<feature type="transmembrane region" description="Helical" evidence="1">
    <location>
        <begin position="12"/>
        <end position="34"/>
    </location>
</feature>
<evidence type="ECO:0008006" key="4">
    <source>
        <dbReference type="Google" id="ProtNLM"/>
    </source>
</evidence>